<dbReference type="Pfam" id="PF13391">
    <property type="entry name" value="HNH_2"/>
    <property type="match status" value="1"/>
</dbReference>
<protein>
    <recommendedName>
        <fullName evidence="1">HNH nuclease domain-containing protein</fullName>
    </recommendedName>
</protein>
<evidence type="ECO:0000313" key="3">
    <source>
        <dbReference type="Proteomes" id="UP000724874"/>
    </source>
</evidence>
<comment type="caution">
    <text evidence="2">The sequence shown here is derived from an EMBL/GenBank/DDBJ whole genome shotgun (WGS) entry which is preliminary data.</text>
</comment>
<feature type="domain" description="HNH nuclease" evidence="1">
    <location>
        <begin position="154"/>
        <end position="250"/>
    </location>
</feature>
<reference evidence="2" key="1">
    <citation type="submission" date="2020-11" db="EMBL/GenBank/DDBJ databases">
        <authorList>
            <consortium name="DOE Joint Genome Institute"/>
            <person name="Ahrendt S."/>
            <person name="Riley R."/>
            <person name="Andreopoulos W."/>
            <person name="LaButti K."/>
            <person name="Pangilinan J."/>
            <person name="Ruiz-duenas F.J."/>
            <person name="Barrasa J.M."/>
            <person name="Sanchez-Garcia M."/>
            <person name="Camarero S."/>
            <person name="Miyauchi S."/>
            <person name="Serrano A."/>
            <person name="Linde D."/>
            <person name="Babiker R."/>
            <person name="Drula E."/>
            <person name="Ayuso-Fernandez I."/>
            <person name="Pacheco R."/>
            <person name="Padilla G."/>
            <person name="Ferreira P."/>
            <person name="Barriuso J."/>
            <person name="Kellner H."/>
            <person name="Castanera R."/>
            <person name="Alfaro M."/>
            <person name="Ramirez L."/>
            <person name="Pisabarro A.G."/>
            <person name="Kuo A."/>
            <person name="Tritt A."/>
            <person name="Lipzen A."/>
            <person name="He G."/>
            <person name="Yan M."/>
            <person name="Ng V."/>
            <person name="Cullen D."/>
            <person name="Martin F."/>
            <person name="Rosso M.-N."/>
            <person name="Henrissat B."/>
            <person name="Hibbett D."/>
            <person name="Martinez A.T."/>
            <person name="Grigoriev I.V."/>
        </authorList>
    </citation>
    <scope>NUCLEOTIDE SEQUENCE</scope>
    <source>
        <strain evidence="2">AH 44721</strain>
    </source>
</reference>
<organism evidence="2 3">
    <name type="scientific">Gymnopilus junonius</name>
    <name type="common">Spectacular rustgill mushroom</name>
    <name type="synonym">Gymnopilus spectabilis subsp. junonius</name>
    <dbReference type="NCBI Taxonomy" id="109634"/>
    <lineage>
        <taxon>Eukaryota</taxon>
        <taxon>Fungi</taxon>
        <taxon>Dikarya</taxon>
        <taxon>Basidiomycota</taxon>
        <taxon>Agaricomycotina</taxon>
        <taxon>Agaricomycetes</taxon>
        <taxon>Agaricomycetidae</taxon>
        <taxon>Agaricales</taxon>
        <taxon>Agaricineae</taxon>
        <taxon>Hymenogastraceae</taxon>
        <taxon>Gymnopilus</taxon>
    </lineage>
</organism>
<dbReference type="InterPro" id="IPR003615">
    <property type="entry name" value="HNH_nuc"/>
</dbReference>
<keyword evidence="3" id="KW-1185">Reference proteome</keyword>
<dbReference type="OrthoDB" id="3163863at2759"/>
<dbReference type="EMBL" id="JADNYJ010000209">
    <property type="protein sequence ID" value="KAF8874715.1"/>
    <property type="molecule type" value="Genomic_DNA"/>
</dbReference>
<dbReference type="AlphaFoldDB" id="A0A9P5N8K1"/>
<evidence type="ECO:0000313" key="2">
    <source>
        <dbReference type="EMBL" id="KAF8874715.1"/>
    </source>
</evidence>
<name>A0A9P5N8K1_GYMJU</name>
<gene>
    <name evidence="2" type="ORF">CPB84DRAFT_1797264</name>
</gene>
<evidence type="ECO:0000259" key="1">
    <source>
        <dbReference type="Pfam" id="PF13391"/>
    </source>
</evidence>
<sequence>MCSLTLTSCSSEAAVEFYEKRLKPGIDTLRNSCTPLRELVGAAEKIINEKFTPDARSTYKYKKDSKEISVGLDKIMLAMLACAEECGGESGKRYVVSAISACSEEEDVVGALEALGTTWLTHLLFIFKTSKAHGHRPSKNSFSDNVIIRDGYACVLTGFQDSSHPKPAEGIPRLGLVGAHILPRAIGAFDNDHDSGSFQSAMTMFDILVNFACLPVQTLEELRGKLDDASNGMTLQYDAYDAFDRFYWCLKPTEKEHVYDLKIFKSGGILRKPGDNRISFQDHGNDFLPASMHKRNRPVNLPDPSYIAIHAAIAGVLNMSGAGRFFDELLGEYKDKGGNVPAVRSWQELETLMEDELIRESIMKAFQSVVVR</sequence>
<dbReference type="Proteomes" id="UP000724874">
    <property type="component" value="Unassembled WGS sequence"/>
</dbReference>
<proteinExistence type="predicted"/>
<accession>A0A9P5N8K1</accession>